<dbReference type="InterPro" id="IPR011993">
    <property type="entry name" value="PH-like_dom_sf"/>
</dbReference>
<keyword evidence="1" id="KW-0175">Coiled coil</keyword>
<feature type="compositionally biased region" description="Low complexity" evidence="2">
    <location>
        <begin position="897"/>
        <end position="914"/>
    </location>
</feature>
<feature type="coiled-coil region" evidence="1">
    <location>
        <begin position="1115"/>
        <end position="1142"/>
    </location>
</feature>
<dbReference type="InterPro" id="IPR001202">
    <property type="entry name" value="WW_dom"/>
</dbReference>
<feature type="coiled-coil region" evidence="1">
    <location>
        <begin position="760"/>
        <end position="867"/>
    </location>
</feature>
<evidence type="ECO:0000256" key="2">
    <source>
        <dbReference type="SAM" id="MobiDB-lite"/>
    </source>
</evidence>
<feature type="domain" description="PH" evidence="3">
    <location>
        <begin position="354"/>
        <end position="455"/>
    </location>
</feature>
<dbReference type="PROSITE" id="PS50020">
    <property type="entry name" value="WW_DOMAIN_2"/>
    <property type="match status" value="2"/>
</dbReference>
<dbReference type="CDD" id="cd00201">
    <property type="entry name" value="WW"/>
    <property type="match status" value="2"/>
</dbReference>
<dbReference type="Pfam" id="PF00169">
    <property type="entry name" value="PH"/>
    <property type="match status" value="1"/>
</dbReference>
<dbReference type="Pfam" id="PF00397">
    <property type="entry name" value="WW"/>
    <property type="match status" value="2"/>
</dbReference>
<keyword evidence="6" id="KW-1185">Reference proteome</keyword>
<proteinExistence type="predicted"/>
<feature type="region of interest" description="Disordered" evidence="2">
    <location>
        <begin position="284"/>
        <end position="340"/>
    </location>
</feature>
<dbReference type="AlphaFoldDB" id="A0A0D2WLH5"/>
<dbReference type="STRING" id="595528.A0A0D2WLH5"/>
<dbReference type="OrthoDB" id="43122at2759"/>
<gene>
    <name evidence="5" type="ORF">CAOG_001973</name>
</gene>
<feature type="coiled-coil region" evidence="1">
    <location>
        <begin position="1039"/>
        <end position="1066"/>
    </location>
</feature>
<reference evidence="6" key="1">
    <citation type="submission" date="2011-02" db="EMBL/GenBank/DDBJ databases">
        <title>The Genome Sequence of Capsaspora owczarzaki ATCC 30864.</title>
        <authorList>
            <person name="Russ C."/>
            <person name="Cuomo C."/>
            <person name="Burger G."/>
            <person name="Gray M.W."/>
            <person name="Holland P.W.H."/>
            <person name="King N."/>
            <person name="Lang F.B.F."/>
            <person name="Roger A.J."/>
            <person name="Ruiz-Trillo I."/>
            <person name="Young S.K."/>
            <person name="Zeng Q."/>
            <person name="Gargeya S."/>
            <person name="Alvarado L."/>
            <person name="Berlin A."/>
            <person name="Chapman S.B."/>
            <person name="Chen Z."/>
            <person name="Freedman E."/>
            <person name="Gellesch M."/>
            <person name="Goldberg J."/>
            <person name="Griggs A."/>
            <person name="Gujja S."/>
            <person name="Heilman E."/>
            <person name="Heiman D."/>
            <person name="Howarth C."/>
            <person name="Mehta T."/>
            <person name="Neiman D."/>
            <person name="Pearson M."/>
            <person name="Roberts A."/>
            <person name="Saif S."/>
            <person name="Shea T."/>
            <person name="Shenoy N."/>
            <person name="Sisk P."/>
            <person name="Stolte C."/>
            <person name="Sykes S."/>
            <person name="White J."/>
            <person name="Yandava C."/>
            <person name="Haas B."/>
            <person name="Nusbaum C."/>
            <person name="Birren B."/>
        </authorList>
    </citation>
    <scope>NUCLEOTIDE SEQUENCE</scope>
    <source>
        <strain evidence="6">ATCC 30864</strain>
    </source>
</reference>
<evidence type="ECO:0000313" key="5">
    <source>
        <dbReference type="EMBL" id="KJE90708.1"/>
    </source>
</evidence>
<dbReference type="Gene3D" id="2.30.29.30">
    <property type="entry name" value="Pleckstrin-homology domain (PH domain)/Phosphotyrosine-binding domain (PTB)"/>
    <property type="match status" value="1"/>
</dbReference>
<feature type="region of interest" description="Disordered" evidence="2">
    <location>
        <begin position="1"/>
        <end position="93"/>
    </location>
</feature>
<protein>
    <recommendedName>
        <fullName evidence="7">PH domain-containing protein</fullName>
    </recommendedName>
</protein>
<dbReference type="EMBL" id="KE346361">
    <property type="protein sequence ID" value="KJE90708.1"/>
    <property type="molecule type" value="Genomic_DNA"/>
</dbReference>
<dbReference type="PANTHER" id="PTHR12752:SF9">
    <property type="entry name" value="KRAMER, ISOFORM I"/>
    <property type="match status" value="1"/>
</dbReference>
<sequence>MSGASSQESPPSDQPPIHDDDGHGGRDGDRDQQAGQAGSGASNAAASVQDHHYEPAPPASPPPTTTTSTPATTTTATTAAPPLVGMTLPAGWSQRQTPEGKIYFVNHDSKQSSWLDPRTSRPFLQRQSRYGDLPNGWEEGVTADGLVYFIDHNTHTCTYNHPVTGKPKDPNILSGAVVITQDGRSRANTGAGRMVKPSRAAAVNAANAAAAAAQASTPAPVVAVSAPAPAPVPAPAPAPVDAALAAPVTKLPTSTSSDNLQAVGPPSPSRVINHRQNNLNLGDETWIDMTGSSTPTRGSINSNPLLASGGSSDSLSVPGSISRKSSTSSMASSSSMRGKPRKPAIIVAAGQLDNPDFSGWLAKQGGSGLTLKNWRRRWFILKDFCLYYYKSPEDQECLGKIVLPSYIISPVNSEDKVSRKHAFKAHHPGMRTYWFAGDTVEHMKQWMTAMSFAAILQSPDELAEESMKSDVSIFGRNFFKNQLSSQSLASPSLAFDTDDDEDAAVPRPGRASSTRLSAVQEGDDDANEQAKLQLIRQELQRGQELLAEQESKEWQLEETTINGTEGEANEQQTFVAQVSMSLPQAAITETLTYNAPPRFGSDVADGFSKDELLALVTAQQEEIRLINEDREMLVSLNERIKGQVAALKSEMFEAFSLLQKELYEEQQRTQDLHLENQRLTQETEKQLPTLAIVDSMIRLGKAVREENKALIQMLDECEVVDDESREALANGPSSLLLQLAVRLEEEQTITTQMEDVKVFLATQEEKLESKLESIDAIQGQVAASSQEVKKLRQRKKLLETRLNEAAADKQAQEKMKQELALVQDRLAREQQNITDASARNKELEHEVSQLRSRLREVEQLESTLKADAASTIISPLVIDELVLQPAELAGTDSPKQPTAMAATSAPSSSATLASTPAKASSPAAASAAAPVAPTPVSAAASGSAWAAPAAPHSSGGGRSPHQQGASPSVSRRVSIIRRASSVTVRPGANTHHDSSIPAAMAAAASAVQNNNTTPAPMARKPSLATISREGSFTDPENALDGVNERKRILESEVQSVRERLDVLVQRKGALKAQTENQRRELVGQEPLTDAEVALIQSEIATRDSVPTLALTKRTRVDLEVELHSLRKRSEALERDIAEFNLLLHKFKMQATGGTMAQAAGASTMSALITPQWVQEVSAAEVDRAKQSRLTTEDPEKMSFRERLALFL</sequence>
<dbReference type="Gene3D" id="2.20.70.10">
    <property type="match status" value="2"/>
</dbReference>
<evidence type="ECO:0000256" key="1">
    <source>
        <dbReference type="SAM" id="Coils"/>
    </source>
</evidence>
<feature type="domain" description="WW" evidence="4">
    <location>
        <begin position="131"/>
        <end position="164"/>
    </location>
</feature>
<organism evidence="5 6">
    <name type="scientific">Capsaspora owczarzaki (strain ATCC 30864)</name>
    <dbReference type="NCBI Taxonomy" id="595528"/>
    <lineage>
        <taxon>Eukaryota</taxon>
        <taxon>Filasterea</taxon>
        <taxon>Capsaspora</taxon>
    </lineage>
</organism>
<dbReference type="eggNOG" id="KOG0940">
    <property type="taxonomic scope" value="Eukaryota"/>
</dbReference>
<feature type="compositionally biased region" description="Low complexity" evidence="2">
    <location>
        <begin position="33"/>
        <end position="47"/>
    </location>
</feature>
<name>A0A0D2WLH5_CAPO3</name>
<feature type="region of interest" description="Disordered" evidence="2">
    <location>
        <begin position="889"/>
        <end position="914"/>
    </location>
</feature>
<dbReference type="SUPFAM" id="SSF51045">
    <property type="entry name" value="WW domain"/>
    <property type="match status" value="2"/>
</dbReference>
<evidence type="ECO:0008006" key="7">
    <source>
        <dbReference type="Google" id="ProtNLM"/>
    </source>
</evidence>
<dbReference type="SMART" id="SM00456">
    <property type="entry name" value="WW"/>
    <property type="match status" value="2"/>
</dbReference>
<evidence type="ECO:0000259" key="4">
    <source>
        <dbReference type="PROSITE" id="PS50020"/>
    </source>
</evidence>
<dbReference type="Proteomes" id="UP000008743">
    <property type="component" value="Unassembled WGS sequence"/>
</dbReference>
<dbReference type="SMART" id="SM00233">
    <property type="entry name" value="PH"/>
    <property type="match status" value="1"/>
</dbReference>
<feature type="compositionally biased region" description="Low complexity" evidence="2">
    <location>
        <begin position="305"/>
        <end position="335"/>
    </location>
</feature>
<evidence type="ECO:0000259" key="3">
    <source>
        <dbReference type="PROSITE" id="PS50003"/>
    </source>
</evidence>
<feature type="compositionally biased region" description="Low complexity" evidence="2">
    <location>
        <begin position="1"/>
        <end position="11"/>
    </location>
</feature>
<dbReference type="InterPro" id="IPR040392">
    <property type="entry name" value="PKHA4-7_PH"/>
</dbReference>
<dbReference type="PROSITE" id="PS50003">
    <property type="entry name" value="PH_DOMAIN"/>
    <property type="match status" value="1"/>
</dbReference>
<accession>A0A0D2WLH5</accession>
<dbReference type="InterPro" id="IPR036020">
    <property type="entry name" value="WW_dom_sf"/>
</dbReference>
<feature type="region of interest" description="Disordered" evidence="2">
    <location>
        <begin position="946"/>
        <end position="972"/>
    </location>
</feature>
<dbReference type="RefSeq" id="XP_004364841.1">
    <property type="nucleotide sequence ID" value="XM_004364784.2"/>
</dbReference>
<dbReference type="PhylomeDB" id="A0A0D2WLH5"/>
<dbReference type="PANTHER" id="PTHR12752">
    <property type="entry name" value="PHOSPHOINOSITOL 3-PHOSPHATE-BINDING PROTEIN"/>
    <property type="match status" value="1"/>
</dbReference>
<feature type="compositionally biased region" description="Low complexity" evidence="2">
    <location>
        <begin position="65"/>
        <end position="82"/>
    </location>
</feature>
<dbReference type="CDD" id="cd13248">
    <property type="entry name" value="PH_PEPP1_2_3"/>
    <property type="match status" value="1"/>
</dbReference>
<feature type="region of interest" description="Disordered" evidence="2">
    <location>
        <begin position="252"/>
        <end position="271"/>
    </location>
</feature>
<dbReference type="InterPro" id="IPR001849">
    <property type="entry name" value="PH_domain"/>
</dbReference>
<dbReference type="SUPFAM" id="SSF50729">
    <property type="entry name" value="PH domain-like"/>
    <property type="match status" value="1"/>
</dbReference>
<dbReference type="InParanoid" id="A0A0D2WLH5"/>
<feature type="region of interest" description="Disordered" evidence="2">
    <location>
        <begin position="492"/>
        <end position="526"/>
    </location>
</feature>
<feature type="domain" description="WW" evidence="4">
    <location>
        <begin position="86"/>
        <end position="119"/>
    </location>
</feature>
<feature type="compositionally biased region" description="Polar residues" evidence="2">
    <location>
        <begin position="290"/>
        <end position="304"/>
    </location>
</feature>
<evidence type="ECO:0000313" key="6">
    <source>
        <dbReference type="Proteomes" id="UP000008743"/>
    </source>
</evidence>
<dbReference type="PROSITE" id="PS01159">
    <property type="entry name" value="WW_DOMAIN_1"/>
    <property type="match status" value="1"/>
</dbReference>
<feature type="compositionally biased region" description="Pro residues" evidence="2">
    <location>
        <begin position="55"/>
        <end position="64"/>
    </location>
</feature>
<feature type="compositionally biased region" description="Basic and acidic residues" evidence="2">
    <location>
        <begin position="16"/>
        <end position="32"/>
    </location>
</feature>